<accession>A0A1J4JYD5</accession>
<evidence type="ECO:0000313" key="3">
    <source>
        <dbReference type="Proteomes" id="UP000179807"/>
    </source>
</evidence>
<gene>
    <name evidence="2" type="ORF">TRFO_28604</name>
</gene>
<dbReference type="Proteomes" id="UP000179807">
    <property type="component" value="Unassembled WGS sequence"/>
</dbReference>
<feature type="transmembrane region" description="Helical" evidence="1">
    <location>
        <begin position="284"/>
        <end position="304"/>
    </location>
</feature>
<keyword evidence="3" id="KW-1185">Reference proteome</keyword>
<keyword evidence="1" id="KW-0472">Membrane</keyword>
<protein>
    <submittedName>
        <fullName evidence="2">Uncharacterized protein</fullName>
    </submittedName>
</protein>
<feature type="transmembrane region" description="Helical" evidence="1">
    <location>
        <begin position="311"/>
        <end position="331"/>
    </location>
</feature>
<sequence>MSYTSKPKFISFTCMLIPIMVAKFFIVRSPDPVVPNIEIFQKHPFCKAILDNFYGLIAFHVSGIYIAYLSVYILQCALFPAFLLLLARFLLFAPYVDFVFGFTSFGFFIVALTTKLNQSYKYRQLSPFFIALSGIYSAFCVNIAVEFISIGLFSFFAILFFWLKAHRIGNDDGSAAPDAIATVGIFMLSFGGSFFLFGSLFGYPQYSQTFWRFRDTIKILPILSSRLALSSIPAFMSNLEPSKRLLCATAIISAEFFRFIPLASNPAVYSTTDGSINTENFNDLFNVITLVSAGLFDIASLVFITGVSTRFVGLFSTAIYVSTTIILRFVFCW</sequence>
<keyword evidence="1" id="KW-0812">Transmembrane</keyword>
<dbReference type="GeneID" id="94840980"/>
<organism evidence="2 3">
    <name type="scientific">Tritrichomonas foetus</name>
    <dbReference type="NCBI Taxonomy" id="1144522"/>
    <lineage>
        <taxon>Eukaryota</taxon>
        <taxon>Metamonada</taxon>
        <taxon>Parabasalia</taxon>
        <taxon>Tritrichomonadida</taxon>
        <taxon>Tritrichomonadidae</taxon>
        <taxon>Tritrichomonas</taxon>
    </lineage>
</organism>
<name>A0A1J4JYD5_9EUKA</name>
<feature type="transmembrane region" description="Helical" evidence="1">
    <location>
        <begin position="175"/>
        <end position="197"/>
    </location>
</feature>
<dbReference type="AlphaFoldDB" id="A0A1J4JYD5"/>
<feature type="transmembrane region" description="Helical" evidence="1">
    <location>
        <begin position="134"/>
        <end position="163"/>
    </location>
</feature>
<keyword evidence="1" id="KW-1133">Transmembrane helix</keyword>
<evidence type="ECO:0000313" key="2">
    <source>
        <dbReference type="EMBL" id="OHT04003.1"/>
    </source>
</evidence>
<dbReference type="VEuPathDB" id="TrichDB:TRFO_28604"/>
<evidence type="ECO:0000256" key="1">
    <source>
        <dbReference type="SAM" id="Phobius"/>
    </source>
</evidence>
<dbReference type="RefSeq" id="XP_068357139.1">
    <property type="nucleotide sequence ID" value="XM_068506276.1"/>
</dbReference>
<feature type="transmembrane region" description="Helical" evidence="1">
    <location>
        <begin position="65"/>
        <end position="87"/>
    </location>
</feature>
<proteinExistence type="predicted"/>
<feature type="transmembrane region" description="Helical" evidence="1">
    <location>
        <begin position="94"/>
        <end position="114"/>
    </location>
</feature>
<comment type="caution">
    <text evidence="2">The sequence shown here is derived from an EMBL/GenBank/DDBJ whole genome shotgun (WGS) entry which is preliminary data.</text>
</comment>
<reference evidence="2" key="1">
    <citation type="submission" date="2016-10" db="EMBL/GenBank/DDBJ databases">
        <authorList>
            <person name="Benchimol M."/>
            <person name="Almeida L.G."/>
            <person name="Vasconcelos A.T."/>
            <person name="Perreira-Neves A."/>
            <person name="Rosa I.A."/>
            <person name="Tasca T."/>
            <person name="Bogo M.R."/>
            <person name="de Souza W."/>
        </authorList>
    </citation>
    <scope>NUCLEOTIDE SEQUENCE [LARGE SCALE GENOMIC DNA]</scope>
    <source>
        <strain evidence="2">K</strain>
    </source>
</reference>
<feature type="transmembrane region" description="Helical" evidence="1">
    <location>
        <begin position="9"/>
        <end position="26"/>
    </location>
</feature>
<dbReference type="EMBL" id="MLAK01000809">
    <property type="protein sequence ID" value="OHT04003.1"/>
    <property type="molecule type" value="Genomic_DNA"/>
</dbReference>